<protein>
    <recommendedName>
        <fullName evidence="1">Kazal-like domain-containing protein</fullName>
    </recommendedName>
</protein>
<proteinExistence type="predicted"/>
<dbReference type="AlphaFoldDB" id="A0A1G2BUT7"/>
<dbReference type="InterPro" id="IPR036058">
    <property type="entry name" value="Kazal_dom_sf"/>
</dbReference>
<feature type="domain" description="Kazal-like" evidence="1">
    <location>
        <begin position="32"/>
        <end position="82"/>
    </location>
</feature>
<dbReference type="InterPro" id="IPR002350">
    <property type="entry name" value="Kazal_dom"/>
</dbReference>
<reference evidence="2 3" key="1">
    <citation type="journal article" date="2016" name="Nat. Commun.">
        <title>Thousands of microbial genomes shed light on interconnected biogeochemical processes in an aquifer system.</title>
        <authorList>
            <person name="Anantharaman K."/>
            <person name="Brown C.T."/>
            <person name="Hug L.A."/>
            <person name="Sharon I."/>
            <person name="Castelle C.J."/>
            <person name="Probst A.J."/>
            <person name="Thomas B.C."/>
            <person name="Singh A."/>
            <person name="Wilkins M.J."/>
            <person name="Karaoz U."/>
            <person name="Brodie E.L."/>
            <person name="Williams K.H."/>
            <person name="Hubbard S.S."/>
            <person name="Banfield J.F."/>
        </authorList>
    </citation>
    <scope>NUCLEOTIDE SEQUENCE [LARGE SCALE GENOMIC DNA]</scope>
</reference>
<sequence>MTMKFKRVFAMIIACALLLAAVVFVFPREQRQRNTSPDNDDAVGCIQVYDPVCGVDGKTYPNACVAVQENNVAVAHSGECLEASALKDFERKYLLWLLRRREEAGLPAVSIKHYYTLMKWCLDCYDIYYSWDDEDVLGRIIVESGEIQSALDSLGYDYLEMKQGQPVEFPDLTELMNS</sequence>
<dbReference type="SUPFAM" id="SSF100895">
    <property type="entry name" value="Kazal-type serine protease inhibitors"/>
    <property type="match status" value="1"/>
</dbReference>
<gene>
    <name evidence="2" type="ORF">A3B31_01835</name>
</gene>
<evidence type="ECO:0000313" key="2">
    <source>
        <dbReference type="EMBL" id="OGY92851.1"/>
    </source>
</evidence>
<evidence type="ECO:0000313" key="3">
    <source>
        <dbReference type="Proteomes" id="UP000177349"/>
    </source>
</evidence>
<comment type="caution">
    <text evidence="2">The sequence shown here is derived from an EMBL/GenBank/DDBJ whole genome shotgun (WGS) entry which is preliminary data.</text>
</comment>
<evidence type="ECO:0000259" key="1">
    <source>
        <dbReference type="PROSITE" id="PS51465"/>
    </source>
</evidence>
<organism evidence="2 3">
    <name type="scientific">Candidatus Komeilibacteria bacterium RIFCSPLOWO2_01_FULL_53_11</name>
    <dbReference type="NCBI Taxonomy" id="1798552"/>
    <lineage>
        <taxon>Bacteria</taxon>
        <taxon>Candidatus Komeiliibacteriota</taxon>
    </lineage>
</organism>
<accession>A0A1G2BUT7</accession>
<dbReference type="PROSITE" id="PS51465">
    <property type="entry name" value="KAZAL_2"/>
    <property type="match status" value="1"/>
</dbReference>
<dbReference type="Proteomes" id="UP000177349">
    <property type="component" value="Unassembled WGS sequence"/>
</dbReference>
<dbReference type="CDD" id="cd00104">
    <property type="entry name" value="KAZAL_FS"/>
    <property type="match status" value="1"/>
</dbReference>
<dbReference type="Gene3D" id="3.30.60.30">
    <property type="match status" value="1"/>
</dbReference>
<name>A0A1G2BUT7_9BACT</name>
<dbReference type="SMART" id="SM00280">
    <property type="entry name" value="KAZAL"/>
    <property type="match status" value="1"/>
</dbReference>
<dbReference type="Pfam" id="PF00050">
    <property type="entry name" value="Kazal_1"/>
    <property type="match status" value="1"/>
</dbReference>
<dbReference type="EMBL" id="MHKN01000008">
    <property type="protein sequence ID" value="OGY92851.1"/>
    <property type="molecule type" value="Genomic_DNA"/>
</dbReference>